<dbReference type="EMBL" id="CP045725">
    <property type="protein sequence ID" value="QGF22678.1"/>
    <property type="molecule type" value="Genomic_DNA"/>
</dbReference>
<protein>
    <submittedName>
        <fullName evidence="9">MFS transporter</fullName>
    </submittedName>
</protein>
<dbReference type="AlphaFoldDB" id="A0A5Q2F7N9"/>
<dbReference type="KEGG" id="rain:Rai3103_02140"/>
<dbReference type="CDD" id="cd17369">
    <property type="entry name" value="MFS_ShiA_like"/>
    <property type="match status" value="1"/>
</dbReference>
<dbReference type="PANTHER" id="PTHR43045">
    <property type="entry name" value="SHIKIMATE TRANSPORTER"/>
    <property type="match status" value="1"/>
</dbReference>
<keyword evidence="5 7" id="KW-1133">Transmembrane helix</keyword>
<gene>
    <name evidence="9" type="ORF">Rai3103_02140</name>
</gene>
<dbReference type="PROSITE" id="PS00216">
    <property type="entry name" value="SUGAR_TRANSPORT_1"/>
    <property type="match status" value="1"/>
</dbReference>
<dbReference type="Gene3D" id="1.20.1250.20">
    <property type="entry name" value="MFS general substrate transporter like domains"/>
    <property type="match status" value="2"/>
</dbReference>
<sequence length="451" mass="48245">MSTAIPSTTTGATGSSGQSFRARASSFIGSAVEYYDFLLYGAAAGLVFPKLFFANLDPALGTTLSYVILFTGYAARPLGGLLFGHYGDKFGRKRMLFITLLVMGLVSISIGLMPGSAMIGAAAPIILVVLRVIQGIAVGGEWAGATLMSMEHSKQGSKGLGASLAVAGAPMGAVLATLVLALFSGRHDFIVTDAWWASWRIPFLLSFVVVLVGLYLRSQIHESPEFEEARRRGEVHTNVPIVEMWTKYRKEVVLGTLAVGAPLFLQGLLAVWAVPYVVAGHAVSRQDALMMLTLSNALHVFAIPASAWLSDRLGRRPVMIGGAILSAVGLWGMFALFNTNQPVLIALAFIVGNPILQASMYGPIGAFLGEKFDANARYTGVSLTYQFGSLIGGGLAPLIADQFVRHPGQTQNLALYMSVFYVISGIAVLLSRETRHKQTHAERFIEANLVD</sequence>
<feature type="transmembrane region" description="Helical" evidence="7">
    <location>
        <begin position="380"/>
        <end position="400"/>
    </location>
</feature>
<dbReference type="GO" id="GO:0005886">
    <property type="term" value="C:plasma membrane"/>
    <property type="evidence" value="ECO:0007669"/>
    <property type="project" value="UniProtKB-SubCell"/>
</dbReference>
<evidence type="ECO:0000256" key="5">
    <source>
        <dbReference type="ARBA" id="ARBA00022989"/>
    </source>
</evidence>
<feature type="transmembrane region" description="Helical" evidence="7">
    <location>
        <begin position="95"/>
        <end position="113"/>
    </location>
</feature>
<dbReference type="Proteomes" id="UP000386847">
    <property type="component" value="Chromosome"/>
</dbReference>
<feature type="transmembrane region" description="Helical" evidence="7">
    <location>
        <begin position="34"/>
        <end position="52"/>
    </location>
</feature>
<keyword evidence="6 7" id="KW-0472">Membrane</keyword>
<comment type="subcellular location">
    <subcellularLocation>
        <location evidence="1">Cell membrane</location>
        <topology evidence="1">Multi-pass membrane protein</topology>
    </subcellularLocation>
</comment>
<keyword evidence="3" id="KW-1003">Cell membrane</keyword>
<feature type="transmembrane region" description="Helical" evidence="7">
    <location>
        <begin position="343"/>
        <end position="368"/>
    </location>
</feature>
<feature type="transmembrane region" description="Helical" evidence="7">
    <location>
        <begin position="160"/>
        <end position="183"/>
    </location>
</feature>
<keyword evidence="2" id="KW-0813">Transport</keyword>
<feature type="transmembrane region" description="Helical" evidence="7">
    <location>
        <begin position="64"/>
        <end position="83"/>
    </location>
</feature>
<dbReference type="GO" id="GO:0022857">
    <property type="term" value="F:transmembrane transporter activity"/>
    <property type="evidence" value="ECO:0007669"/>
    <property type="project" value="InterPro"/>
</dbReference>
<evidence type="ECO:0000256" key="1">
    <source>
        <dbReference type="ARBA" id="ARBA00004651"/>
    </source>
</evidence>
<proteinExistence type="predicted"/>
<feature type="domain" description="Major facilitator superfamily (MFS) profile" evidence="8">
    <location>
        <begin position="22"/>
        <end position="436"/>
    </location>
</feature>
<dbReference type="InterPro" id="IPR036259">
    <property type="entry name" value="MFS_trans_sf"/>
</dbReference>
<evidence type="ECO:0000256" key="2">
    <source>
        <dbReference type="ARBA" id="ARBA00022448"/>
    </source>
</evidence>
<dbReference type="Pfam" id="PF07690">
    <property type="entry name" value="MFS_1"/>
    <property type="match status" value="1"/>
</dbReference>
<dbReference type="PROSITE" id="PS50850">
    <property type="entry name" value="MFS"/>
    <property type="match status" value="1"/>
</dbReference>
<evidence type="ECO:0000256" key="3">
    <source>
        <dbReference type="ARBA" id="ARBA00022475"/>
    </source>
</evidence>
<dbReference type="InterPro" id="IPR005829">
    <property type="entry name" value="Sugar_transporter_CS"/>
</dbReference>
<organism evidence="9 10">
    <name type="scientific">Raineyella fluvialis</name>
    <dbReference type="NCBI Taxonomy" id="2662261"/>
    <lineage>
        <taxon>Bacteria</taxon>
        <taxon>Bacillati</taxon>
        <taxon>Actinomycetota</taxon>
        <taxon>Actinomycetes</taxon>
        <taxon>Propionibacteriales</taxon>
        <taxon>Propionibacteriaceae</taxon>
        <taxon>Raineyella</taxon>
    </lineage>
</organism>
<evidence type="ECO:0000256" key="4">
    <source>
        <dbReference type="ARBA" id="ARBA00022692"/>
    </source>
</evidence>
<dbReference type="InterPro" id="IPR020846">
    <property type="entry name" value="MFS_dom"/>
</dbReference>
<feature type="transmembrane region" description="Helical" evidence="7">
    <location>
        <begin position="318"/>
        <end position="337"/>
    </location>
</feature>
<reference evidence="9 10" key="1">
    <citation type="submission" date="2019-10" db="EMBL/GenBank/DDBJ databases">
        <title>Genomic analysis of Raineyella sp. CBA3103.</title>
        <authorList>
            <person name="Roh S.W."/>
        </authorList>
    </citation>
    <scope>NUCLEOTIDE SEQUENCE [LARGE SCALE GENOMIC DNA]</scope>
    <source>
        <strain evidence="9 10">CBA3103</strain>
    </source>
</reference>
<evidence type="ECO:0000313" key="10">
    <source>
        <dbReference type="Proteomes" id="UP000386847"/>
    </source>
</evidence>
<dbReference type="SUPFAM" id="SSF103473">
    <property type="entry name" value="MFS general substrate transporter"/>
    <property type="match status" value="1"/>
</dbReference>
<dbReference type="InterPro" id="IPR011701">
    <property type="entry name" value="MFS"/>
</dbReference>
<keyword evidence="4 7" id="KW-0812">Transmembrane</keyword>
<keyword evidence="10" id="KW-1185">Reference proteome</keyword>
<accession>A0A5Q2F7N9</accession>
<feature type="transmembrane region" description="Helical" evidence="7">
    <location>
        <begin position="252"/>
        <end position="276"/>
    </location>
</feature>
<feature type="transmembrane region" description="Helical" evidence="7">
    <location>
        <begin position="195"/>
        <end position="216"/>
    </location>
</feature>
<evidence type="ECO:0000313" key="9">
    <source>
        <dbReference type="EMBL" id="QGF22678.1"/>
    </source>
</evidence>
<evidence type="ECO:0000259" key="8">
    <source>
        <dbReference type="PROSITE" id="PS50850"/>
    </source>
</evidence>
<feature type="transmembrane region" description="Helical" evidence="7">
    <location>
        <begin position="288"/>
        <end position="309"/>
    </location>
</feature>
<name>A0A5Q2F7N9_9ACTN</name>
<evidence type="ECO:0000256" key="6">
    <source>
        <dbReference type="ARBA" id="ARBA00023136"/>
    </source>
</evidence>
<feature type="transmembrane region" description="Helical" evidence="7">
    <location>
        <begin position="119"/>
        <end position="139"/>
    </location>
</feature>
<dbReference type="PANTHER" id="PTHR43045:SF1">
    <property type="entry name" value="SHIKIMATE TRANSPORTER"/>
    <property type="match status" value="1"/>
</dbReference>
<evidence type="ECO:0000256" key="7">
    <source>
        <dbReference type="SAM" id="Phobius"/>
    </source>
</evidence>
<feature type="transmembrane region" description="Helical" evidence="7">
    <location>
        <begin position="412"/>
        <end position="430"/>
    </location>
</feature>
<dbReference type="RefSeq" id="WP_153571207.1">
    <property type="nucleotide sequence ID" value="NZ_CP045725.1"/>
</dbReference>